<reference evidence="2" key="2">
    <citation type="submission" date="1994-03" db="EMBL/GenBank/DDBJ databases">
        <authorList>
            <person name="Robison K."/>
        </authorList>
    </citation>
    <scope>NUCLEOTIDE SEQUENCE</scope>
</reference>
<feature type="domain" description="FAD/NAD(P)-binding" evidence="1">
    <location>
        <begin position="22"/>
        <end position="82"/>
    </location>
</feature>
<dbReference type="PIR" id="S73034">
    <property type="entry name" value="S73034"/>
</dbReference>
<evidence type="ECO:0000313" key="2">
    <source>
        <dbReference type="EMBL" id="AAA17333.1"/>
    </source>
</evidence>
<accession>Q49910</accession>
<dbReference type="InterPro" id="IPR023753">
    <property type="entry name" value="FAD/NAD-binding_dom"/>
</dbReference>
<organism evidence="2">
    <name type="scientific">Mycobacterium leprae</name>
    <dbReference type="NCBI Taxonomy" id="1769"/>
    <lineage>
        <taxon>Bacteria</taxon>
        <taxon>Bacillati</taxon>
        <taxon>Actinomycetota</taxon>
        <taxon>Actinomycetes</taxon>
        <taxon>Mycobacteriales</taxon>
        <taxon>Mycobacteriaceae</taxon>
        <taxon>Mycobacterium</taxon>
    </lineage>
</organism>
<dbReference type="EMBL" id="U00022">
    <property type="protein sequence ID" value="AAA17333.1"/>
    <property type="molecule type" value="Genomic_DNA"/>
</dbReference>
<dbReference type="Gene3D" id="3.50.50.60">
    <property type="entry name" value="FAD/NAD(P)-binding domain"/>
    <property type="match status" value="2"/>
</dbReference>
<dbReference type="Pfam" id="PF07992">
    <property type="entry name" value="Pyr_redox_2"/>
    <property type="match status" value="1"/>
</dbReference>
<dbReference type="SUPFAM" id="SSF51905">
    <property type="entry name" value="FAD/NAD(P)-binding domain"/>
    <property type="match status" value="1"/>
</dbReference>
<dbReference type="InterPro" id="IPR036188">
    <property type="entry name" value="FAD/NAD-bd_sf"/>
</dbReference>
<dbReference type="AlphaFoldDB" id="Q49910"/>
<reference evidence="2" key="1">
    <citation type="submission" date="1994-01" db="EMBL/GenBank/DDBJ databases">
        <authorList>
            <person name="Smith D.R."/>
        </authorList>
    </citation>
    <scope>NUCLEOTIDE SEQUENCE</scope>
</reference>
<evidence type="ECO:0000259" key="1">
    <source>
        <dbReference type="Pfam" id="PF07992"/>
    </source>
</evidence>
<proteinExistence type="predicted"/>
<dbReference type="GO" id="GO:0016491">
    <property type="term" value="F:oxidoreductase activity"/>
    <property type="evidence" value="ECO:0007669"/>
    <property type="project" value="InterPro"/>
</dbReference>
<name>Q49910_MYCLR</name>
<sequence>MASGCSRTRMRNRLPAPTPVVLVKMIDGRTIEGSHALMTIGSVLNTGCLDLDRVGLELGRGNYLTVDRVSRTSVPGIYASGGLHRPVAAGVGDGDAGSDRDVPRVG</sequence>
<protein>
    <submittedName>
        <fullName evidence="2">L308_C3_265</fullName>
    </submittedName>
</protein>